<evidence type="ECO:0000256" key="1">
    <source>
        <dbReference type="SAM" id="Coils"/>
    </source>
</evidence>
<protein>
    <submittedName>
        <fullName evidence="3">Uncharacterized protein</fullName>
    </submittedName>
</protein>
<feature type="compositionally biased region" description="Polar residues" evidence="2">
    <location>
        <begin position="1025"/>
        <end position="1036"/>
    </location>
</feature>
<feature type="compositionally biased region" description="Basic and acidic residues" evidence="2">
    <location>
        <begin position="706"/>
        <end position="735"/>
    </location>
</feature>
<feature type="coiled-coil region" evidence="1">
    <location>
        <begin position="606"/>
        <end position="659"/>
    </location>
</feature>
<sequence length="1178" mass="137204">MLTQSQLTSFQNSSLDKISTDQVLMQIQNHLKQNIQQPVFGGGSSQKSNFDNQNTNYLSSLNSSVEKKTIDLTGTPNYQNMIDNCSPKDLFNNKENIMKTQNILLIDDLIQPMPQMYARNSIDSTDCQQLLNEFKIPTHQSNNDMDKNNNIRNQSQQIFFQIQSLLEEFRVLNMKYSQKLNSCSALDRQEVSQKIELISNNIYYIQYEVNNIKSQDICEQIGQISARQIMIQSLKAQHQTLSEELDKYQDELSIKTKIDQQQQQNQYANFTTNPITNSNLSLQQNDINGDESELKKRLNQIIVLCKKLNPSDSQPQSSKFAMLKQTLGIQQESKPNQQDYINKSVGDIIFDIEEELKVMCEGFERRDQTRQDINQKMIQAVKQQQFKEQMALKYEFEQKLVSQRQESEEKFIQQLDHMRRSSQNINETSEILHLNQEIDRLQNMINQNLNEISYLKQNMGHLVNEKAHQIEANLLKESEIKEQTRLKEIESDMKIIKLEWKNKNKTLKADYEKQLRQKEQEIKELKDMISQNEKYQKQENELVGDMKLQEEEKYEKRIALIKKMHDEQVQELKRVISERENEIETKIIIFNKQKDDLYQKAKQDAIKEEKIKTDKYLSKIERIKQQELAMSKRQQRSTINELKDQISQIAQQLDLYAKANPYQQAQMINSILSPEQSFNPLQNPSHPGLDLQNLKDSVGQLTNQIKEIDRDTGKYARNEERSQASRSQNRLEKYKQSMLGTSGKKGGLNESLSRERPLFQSKLNLTQKVDFDVSNQSILVDKQRDKSEINNKTFMDSQNILEEVIEVTKVQGIQCILGAQFFETLDLRVCMRCGLNDKIQPGQCNFHPFKCHHKSGSGKYMYSPQWHQCRENCVHDSKEKTGCITLDQHYYGTHLPYMESVETERKRQKSLQRKSFMSTKDDKEVMTEVSLLFNPFKKTSQPNSSRSPRPSEKSYHSRKRSTSSTSSNPQYMSQRRSSKHNHYSQVSNVKSSTHSKSSVSKTKPSYLEQSNYQTYVRLPEDRESIQSSPLTTSKLQVTAPDQKYSSRIHESSHPDNASYSQRSKKTQNALAVVSPFKDQLENYIQSMASQTDRLDSYNSMSSNGMKYQTNSFNTATQVKCEKAFDSNDNMMIQSRYLKTDQDQKQSSTQKKIHKSSTIMIQSDVSQSDRRNSSRHSKI</sequence>
<proteinExistence type="predicted"/>
<gene>
    <name evidence="3" type="primary">Contig233.g269</name>
    <name evidence="3" type="ORF">STYLEM_9580</name>
</gene>
<feature type="compositionally biased region" description="Low complexity" evidence="2">
    <location>
        <begin position="986"/>
        <end position="1005"/>
    </location>
</feature>
<dbReference type="AlphaFoldDB" id="A0A078AIE0"/>
<organism evidence="3 4">
    <name type="scientific">Stylonychia lemnae</name>
    <name type="common">Ciliate</name>
    <dbReference type="NCBI Taxonomy" id="5949"/>
    <lineage>
        <taxon>Eukaryota</taxon>
        <taxon>Sar</taxon>
        <taxon>Alveolata</taxon>
        <taxon>Ciliophora</taxon>
        <taxon>Intramacronucleata</taxon>
        <taxon>Spirotrichea</taxon>
        <taxon>Stichotrichia</taxon>
        <taxon>Sporadotrichida</taxon>
        <taxon>Oxytrichidae</taxon>
        <taxon>Stylonychinae</taxon>
        <taxon>Stylonychia</taxon>
    </lineage>
</organism>
<feature type="coiled-coil region" evidence="1">
    <location>
        <begin position="497"/>
        <end position="582"/>
    </location>
</feature>
<dbReference type="InParanoid" id="A0A078AIE0"/>
<feature type="compositionally biased region" description="Polar residues" evidence="2">
    <location>
        <begin position="1155"/>
        <end position="1165"/>
    </location>
</feature>
<evidence type="ECO:0000256" key="2">
    <source>
        <dbReference type="SAM" id="MobiDB-lite"/>
    </source>
</evidence>
<reference evidence="3 4" key="1">
    <citation type="submission" date="2014-06" db="EMBL/GenBank/DDBJ databases">
        <authorList>
            <person name="Swart Estienne"/>
        </authorList>
    </citation>
    <scope>NUCLEOTIDE SEQUENCE [LARGE SCALE GENOMIC DNA]</scope>
    <source>
        <strain evidence="3 4">130c</strain>
    </source>
</reference>
<feature type="coiled-coil region" evidence="1">
    <location>
        <begin position="424"/>
        <end position="458"/>
    </location>
</feature>
<feature type="region of interest" description="Disordered" evidence="2">
    <location>
        <begin position="706"/>
        <end position="752"/>
    </location>
</feature>
<feature type="region of interest" description="Disordered" evidence="2">
    <location>
        <begin position="933"/>
        <end position="1006"/>
    </location>
</feature>
<feature type="compositionally biased region" description="Polar residues" evidence="2">
    <location>
        <begin position="1054"/>
        <end position="1063"/>
    </location>
</feature>
<dbReference type="Proteomes" id="UP000039865">
    <property type="component" value="Unassembled WGS sequence"/>
</dbReference>
<feature type="region of interest" description="Disordered" evidence="2">
    <location>
        <begin position="1021"/>
        <end position="1063"/>
    </location>
</feature>
<evidence type="ECO:0000313" key="4">
    <source>
        <dbReference type="Proteomes" id="UP000039865"/>
    </source>
</evidence>
<name>A0A078AIE0_STYLE</name>
<accession>A0A078AIE0</accession>
<evidence type="ECO:0000313" key="3">
    <source>
        <dbReference type="EMBL" id="CDW80578.1"/>
    </source>
</evidence>
<keyword evidence="1" id="KW-0175">Coiled coil</keyword>
<keyword evidence="4" id="KW-1185">Reference proteome</keyword>
<feature type="region of interest" description="Disordered" evidence="2">
    <location>
        <begin position="1137"/>
        <end position="1178"/>
    </location>
</feature>
<dbReference type="EMBL" id="CCKQ01009115">
    <property type="protein sequence ID" value="CDW80578.1"/>
    <property type="molecule type" value="Genomic_DNA"/>
</dbReference>